<feature type="transmembrane region" description="Helical" evidence="7">
    <location>
        <begin position="186"/>
        <end position="206"/>
    </location>
</feature>
<keyword evidence="5 7" id="KW-1133">Transmembrane helix</keyword>
<feature type="transmembrane region" description="Helical" evidence="7">
    <location>
        <begin position="365"/>
        <end position="382"/>
    </location>
</feature>
<gene>
    <name evidence="8" type="ORF">TDSAC_0809</name>
</gene>
<feature type="transmembrane region" description="Helical" evidence="7">
    <location>
        <begin position="226"/>
        <end position="244"/>
    </location>
</feature>
<proteinExistence type="inferred from homology"/>
<sequence length="429" mass="47123">MAEKVSLKYNFDDKPPLYIIFLQGLQWLVLILPPLVIVASTIAKLDNFSYSEEVSFLTKIFLISGIFQILQLKYGHKLPLLIGPSTALMLGFVLNPGASLEEISFASISVGVFILLLAKSNIIKRFSILQSKGITVSVLLLIGISLIPIAINLAFSSASFTFTENITFILILSIITIFFSKQSFPLSKFSIFFFMSISSIILLIFIKPMHTEPVLSANLFSLQMPKFNPVITISFLFCYLGVVINEIGSTQSLFGVLNIPPSLEKTNKGILFDAISGIFSGIFGSVGTVSYSLTPALIVMTQNASKYSFYLVGLIFILASLYPTLVGIFVQIPTQVIAASLLVVGYIQIEAAIKLSKSEKGYHSLHIGIISFLGYLIIPYIFEKIVITLPESNILSGLFLNGFSTGLLSAIIAEIIYRIFNKVQNIQSK</sequence>
<dbReference type="AlphaFoldDB" id="A0A2R4W039"/>
<dbReference type="PANTHER" id="PTHR42810">
    <property type="entry name" value="PURINE PERMEASE C1399.01C-RELATED"/>
    <property type="match status" value="1"/>
</dbReference>
<dbReference type="RefSeq" id="WP_108308988.1">
    <property type="nucleotide sequence ID" value="NZ_CP020921.1"/>
</dbReference>
<feature type="transmembrane region" description="Helical" evidence="7">
    <location>
        <begin position="161"/>
        <end position="179"/>
    </location>
</feature>
<dbReference type="OrthoDB" id="9805749at2"/>
<keyword evidence="9" id="KW-1185">Reference proteome</keyword>
<keyword evidence="4 7" id="KW-0812">Transmembrane</keyword>
<dbReference type="NCBIfam" id="NF037981">
    <property type="entry name" value="NCS2_1"/>
    <property type="match status" value="1"/>
</dbReference>
<evidence type="ECO:0000256" key="7">
    <source>
        <dbReference type="SAM" id="Phobius"/>
    </source>
</evidence>
<reference evidence="8 9" key="1">
    <citation type="submission" date="2017-04" db="EMBL/GenBank/DDBJ databases">
        <title>Genomic insights into metabolism of Thermodesulfobium acidiphilum.</title>
        <authorList>
            <person name="Toshchakov S.V."/>
            <person name="Frolov E.N."/>
            <person name="Kublanov I.V."/>
            <person name="Samarov N.I."/>
            <person name="Novikov A."/>
            <person name="Lebedinsky A.V."/>
            <person name="Bonch-Osmolovskaya E.A."/>
            <person name="Chernyh N.A."/>
        </authorList>
    </citation>
    <scope>NUCLEOTIDE SEQUENCE [LARGE SCALE GENOMIC DNA]</scope>
    <source>
        <strain evidence="8 9">3127-1</strain>
    </source>
</reference>
<evidence type="ECO:0000256" key="5">
    <source>
        <dbReference type="ARBA" id="ARBA00022989"/>
    </source>
</evidence>
<keyword evidence="3" id="KW-0813">Transport</keyword>
<evidence type="ECO:0000256" key="2">
    <source>
        <dbReference type="ARBA" id="ARBA00008821"/>
    </source>
</evidence>
<dbReference type="KEGG" id="taci:TDSAC_0809"/>
<evidence type="ECO:0000256" key="1">
    <source>
        <dbReference type="ARBA" id="ARBA00004141"/>
    </source>
</evidence>
<evidence type="ECO:0000256" key="3">
    <source>
        <dbReference type="ARBA" id="ARBA00022448"/>
    </source>
</evidence>
<dbReference type="EMBL" id="CP020921">
    <property type="protein sequence ID" value="AWB10167.1"/>
    <property type="molecule type" value="Genomic_DNA"/>
</dbReference>
<feature type="transmembrane region" description="Helical" evidence="7">
    <location>
        <begin position="307"/>
        <end position="330"/>
    </location>
</feature>
<evidence type="ECO:0000256" key="6">
    <source>
        <dbReference type="ARBA" id="ARBA00023136"/>
    </source>
</evidence>
<organism evidence="8 9">
    <name type="scientific">Thermodesulfobium acidiphilum</name>
    <dbReference type="NCBI Taxonomy" id="1794699"/>
    <lineage>
        <taxon>Bacteria</taxon>
        <taxon>Pseudomonadati</taxon>
        <taxon>Thermodesulfobiota</taxon>
        <taxon>Thermodesulfobiia</taxon>
        <taxon>Thermodesulfobiales</taxon>
        <taxon>Thermodesulfobiaceae</taxon>
        <taxon>Thermodesulfobium</taxon>
    </lineage>
</organism>
<keyword evidence="6 7" id="KW-0472">Membrane</keyword>
<comment type="subcellular location">
    <subcellularLocation>
        <location evidence="1">Membrane</location>
        <topology evidence="1">Multi-pass membrane protein</topology>
    </subcellularLocation>
</comment>
<protein>
    <submittedName>
        <fullName evidence="8">Xanthine/uracil permease</fullName>
    </submittedName>
</protein>
<evidence type="ECO:0000256" key="4">
    <source>
        <dbReference type="ARBA" id="ARBA00022692"/>
    </source>
</evidence>
<dbReference type="PANTHER" id="PTHR42810:SF2">
    <property type="entry name" value="PURINE PERMEASE C1399.01C-RELATED"/>
    <property type="match status" value="1"/>
</dbReference>
<feature type="transmembrane region" description="Helical" evidence="7">
    <location>
        <begin position="20"/>
        <end position="42"/>
    </location>
</feature>
<feature type="transmembrane region" description="Helical" evidence="7">
    <location>
        <begin position="103"/>
        <end position="122"/>
    </location>
</feature>
<evidence type="ECO:0000313" key="9">
    <source>
        <dbReference type="Proteomes" id="UP000244792"/>
    </source>
</evidence>
<dbReference type="InterPro" id="IPR006043">
    <property type="entry name" value="NCS2"/>
</dbReference>
<dbReference type="Pfam" id="PF00860">
    <property type="entry name" value="Xan_ur_permease"/>
    <property type="match status" value="1"/>
</dbReference>
<evidence type="ECO:0000313" key="8">
    <source>
        <dbReference type="EMBL" id="AWB10167.1"/>
    </source>
</evidence>
<name>A0A2R4W039_THEAF</name>
<feature type="transmembrane region" description="Helical" evidence="7">
    <location>
        <begin position="134"/>
        <end position="155"/>
    </location>
</feature>
<dbReference type="GO" id="GO:0042907">
    <property type="term" value="F:xanthine transmembrane transporter activity"/>
    <property type="evidence" value="ECO:0007669"/>
    <property type="project" value="TreeGrafter"/>
</dbReference>
<dbReference type="GO" id="GO:0005886">
    <property type="term" value="C:plasma membrane"/>
    <property type="evidence" value="ECO:0007669"/>
    <property type="project" value="TreeGrafter"/>
</dbReference>
<feature type="transmembrane region" description="Helical" evidence="7">
    <location>
        <begin position="336"/>
        <end position="353"/>
    </location>
</feature>
<feature type="transmembrane region" description="Helical" evidence="7">
    <location>
        <begin position="54"/>
        <end position="71"/>
    </location>
</feature>
<dbReference type="Proteomes" id="UP000244792">
    <property type="component" value="Chromosome"/>
</dbReference>
<comment type="similarity">
    <text evidence="2">Belongs to the nucleobase:cation symporter-2 (NCS2) (TC 2.A.40) family.</text>
</comment>
<accession>A0A2R4W039</accession>
<feature type="transmembrane region" description="Helical" evidence="7">
    <location>
        <begin position="394"/>
        <end position="420"/>
    </location>
</feature>